<sequence length="225" mass="24369">MPCACISDGGGSLRAQKGEPHHHHGSSSATGSQSSPVPSRPPPPQWQWPQLGCLAPTPSLPPKPPSPLTWVPCRHGPPSLAGSWELVWVLQLSRSYGPWTLDTKSSRHKVCRPGRRRCLTRVGGWMVGATSTGTGPERPSHPSHHRCFFSLSRLGRLAGRPGALLCPPITQVACLLHVVSRQERIPQRGLGKTVGCCLWVESTIREKACTSMSTLLLVPSPWNCL</sequence>
<accession>A0A8K0TJD1</accession>
<feature type="compositionally biased region" description="Low complexity" evidence="1">
    <location>
        <begin position="26"/>
        <end position="37"/>
    </location>
</feature>
<reference evidence="2" key="1">
    <citation type="journal article" date="2021" name="Nat. Commun.">
        <title>Genetic determinants of endophytism in the Arabidopsis root mycobiome.</title>
        <authorList>
            <person name="Mesny F."/>
            <person name="Miyauchi S."/>
            <person name="Thiergart T."/>
            <person name="Pickel B."/>
            <person name="Atanasova L."/>
            <person name="Karlsson M."/>
            <person name="Huettel B."/>
            <person name="Barry K.W."/>
            <person name="Haridas S."/>
            <person name="Chen C."/>
            <person name="Bauer D."/>
            <person name="Andreopoulos W."/>
            <person name="Pangilinan J."/>
            <person name="LaButti K."/>
            <person name="Riley R."/>
            <person name="Lipzen A."/>
            <person name="Clum A."/>
            <person name="Drula E."/>
            <person name="Henrissat B."/>
            <person name="Kohler A."/>
            <person name="Grigoriev I.V."/>
            <person name="Martin F.M."/>
            <person name="Hacquard S."/>
        </authorList>
    </citation>
    <scope>NUCLEOTIDE SEQUENCE</scope>
    <source>
        <strain evidence="2">MPI-CAGE-AT-0016</strain>
    </source>
</reference>
<proteinExistence type="predicted"/>
<keyword evidence="3" id="KW-1185">Reference proteome</keyword>
<comment type="caution">
    <text evidence="2">The sequence shown here is derived from an EMBL/GenBank/DDBJ whole genome shotgun (WGS) entry which is preliminary data.</text>
</comment>
<evidence type="ECO:0000256" key="1">
    <source>
        <dbReference type="SAM" id="MobiDB-lite"/>
    </source>
</evidence>
<dbReference type="EMBL" id="JAGPXD010000003">
    <property type="protein sequence ID" value="KAH7362551.1"/>
    <property type="molecule type" value="Genomic_DNA"/>
</dbReference>
<evidence type="ECO:0000313" key="2">
    <source>
        <dbReference type="EMBL" id="KAH7362551.1"/>
    </source>
</evidence>
<organism evidence="2 3">
    <name type="scientific">Plectosphaerella cucumerina</name>
    <dbReference type="NCBI Taxonomy" id="40658"/>
    <lineage>
        <taxon>Eukaryota</taxon>
        <taxon>Fungi</taxon>
        <taxon>Dikarya</taxon>
        <taxon>Ascomycota</taxon>
        <taxon>Pezizomycotina</taxon>
        <taxon>Sordariomycetes</taxon>
        <taxon>Hypocreomycetidae</taxon>
        <taxon>Glomerellales</taxon>
        <taxon>Plectosphaerellaceae</taxon>
        <taxon>Plectosphaerella</taxon>
    </lineage>
</organism>
<gene>
    <name evidence="2" type="ORF">B0T11DRAFT_85504</name>
</gene>
<evidence type="ECO:0000313" key="3">
    <source>
        <dbReference type="Proteomes" id="UP000813385"/>
    </source>
</evidence>
<name>A0A8K0TJD1_9PEZI</name>
<feature type="region of interest" description="Disordered" evidence="1">
    <location>
        <begin position="1"/>
        <end position="59"/>
    </location>
</feature>
<dbReference type="Proteomes" id="UP000813385">
    <property type="component" value="Unassembled WGS sequence"/>
</dbReference>
<protein>
    <submittedName>
        <fullName evidence="2">Uncharacterized protein</fullName>
    </submittedName>
</protein>
<dbReference type="AlphaFoldDB" id="A0A8K0TJD1"/>